<accession>A0A0S3S8X9</accession>
<dbReference type="AlphaFoldDB" id="A0A0S3S8X9"/>
<evidence type="ECO:0000313" key="1">
    <source>
        <dbReference type="EMBL" id="BAT89298.1"/>
    </source>
</evidence>
<proteinExistence type="predicted"/>
<protein>
    <recommendedName>
        <fullName evidence="3">Retrotransposon gag domain-containing protein</fullName>
    </recommendedName>
</protein>
<dbReference type="EMBL" id="AP015039">
    <property type="protein sequence ID" value="BAT89298.1"/>
    <property type="molecule type" value="Genomic_DNA"/>
</dbReference>
<organism evidence="1 2">
    <name type="scientific">Vigna angularis var. angularis</name>
    <dbReference type="NCBI Taxonomy" id="157739"/>
    <lineage>
        <taxon>Eukaryota</taxon>
        <taxon>Viridiplantae</taxon>
        <taxon>Streptophyta</taxon>
        <taxon>Embryophyta</taxon>
        <taxon>Tracheophyta</taxon>
        <taxon>Spermatophyta</taxon>
        <taxon>Magnoliopsida</taxon>
        <taxon>eudicotyledons</taxon>
        <taxon>Gunneridae</taxon>
        <taxon>Pentapetalae</taxon>
        <taxon>rosids</taxon>
        <taxon>fabids</taxon>
        <taxon>Fabales</taxon>
        <taxon>Fabaceae</taxon>
        <taxon>Papilionoideae</taxon>
        <taxon>50 kb inversion clade</taxon>
        <taxon>NPAAA clade</taxon>
        <taxon>indigoferoid/millettioid clade</taxon>
        <taxon>Phaseoleae</taxon>
        <taxon>Vigna</taxon>
    </lineage>
</organism>
<name>A0A0S3S8X9_PHAAN</name>
<dbReference type="Proteomes" id="UP000291084">
    <property type="component" value="Chromosome 6"/>
</dbReference>
<keyword evidence="2" id="KW-1185">Reference proteome</keyword>
<evidence type="ECO:0008006" key="3">
    <source>
        <dbReference type="Google" id="ProtNLM"/>
    </source>
</evidence>
<evidence type="ECO:0000313" key="2">
    <source>
        <dbReference type="Proteomes" id="UP000291084"/>
    </source>
</evidence>
<sequence>MAHPPISESSPWEPVPPNKDGDHNFLNIGMIKMMPQFHGFAGECSHEHLEKFYLICYAMKPPNVADNQVFLRAFSHSLKGAAKDWKTRLPRECVIKWENLMHLFLKKFPRVQQSYNNNSRWNDPSLGWYEAPQKYPEPPFQNTFMPPPVQQYENQQFDAPVQLAPQPFTSEPTLLLQLMRGHPTLIGLTSHHQPTSPTIETPGPP</sequence>
<reference evidence="1 2" key="1">
    <citation type="journal article" date="2015" name="Sci. Rep.">
        <title>The power of single molecule real-time sequencing technology in the de novo assembly of a eukaryotic genome.</title>
        <authorList>
            <person name="Sakai H."/>
            <person name="Naito K."/>
            <person name="Ogiso-Tanaka E."/>
            <person name="Takahashi Y."/>
            <person name="Iseki K."/>
            <person name="Muto C."/>
            <person name="Satou K."/>
            <person name="Teruya K."/>
            <person name="Shiroma A."/>
            <person name="Shimoji M."/>
            <person name="Hirano T."/>
            <person name="Itoh T."/>
            <person name="Kaga A."/>
            <person name="Tomooka N."/>
        </authorList>
    </citation>
    <scope>NUCLEOTIDE SEQUENCE [LARGE SCALE GENOMIC DNA]</scope>
    <source>
        <strain evidence="2">cv. Shumari</strain>
    </source>
</reference>
<gene>
    <name evidence="1" type="primary">Vigan.06G021900</name>
    <name evidence="1" type="ORF">VIGAN_06021900</name>
</gene>